<dbReference type="OrthoDB" id="8266310at2"/>
<sequence length="137" mass="15022">MDIGNLTKKVDLNEGEWIDDIPDMEGVRFKVRSTNFKPYKVATAGLARRSGKKLRTDAGIVDFSVISGKALAEHILLDWEGPTENGKPLKYDAKRALAILTADDSFGIGDAFRRAVEWAGDQVAERIRETATEAAGN</sequence>
<dbReference type="Proteomes" id="UP000030907">
    <property type="component" value="Chromosome"/>
</dbReference>
<dbReference type="EMBL" id="CP009122">
    <property type="protein sequence ID" value="AJA07468.1"/>
    <property type="molecule type" value="Genomic_DNA"/>
</dbReference>
<accession>A0A0A7PE05</accession>
<dbReference type="STRING" id="1515612.SKP52_02685"/>
<dbReference type="AlphaFoldDB" id="A0A0A7PE05"/>
<reference evidence="1 2" key="1">
    <citation type="journal article" date="2015" name="Int. J. Syst. Evol. Microbiol.">
        <title>Description of Sphingopyxis fribergensis sp. nov. - a soil bacterium with the ability to degrade styrene and phenylacetic acid.</title>
        <authorList>
            <person name="Oelschlagel M."/>
            <person name="Ruckert C."/>
            <person name="Kalinowski J."/>
            <person name="Schmidt G."/>
            <person name="Schlomann M."/>
            <person name="Tischler D."/>
        </authorList>
    </citation>
    <scope>NUCLEOTIDE SEQUENCE [LARGE SCALE GENOMIC DNA]</scope>
    <source>
        <strain evidence="1 2">Kp5.2</strain>
    </source>
</reference>
<dbReference type="HOGENOM" id="CLU_1852877_0_0_5"/>
<gene>
    <name evidence="1" type="ORF">SKP52_02685</name>
</gene>
<keyword evidence="2" id="KW-1185">Reference proteome</keyword>
<dbReference type="KEGG" id="sphk:SKP52_02685"/>
<protein>
    <submittedName>
        <fullName evidence="1">Uncharacterized protein</fullName>
    </submittedName>
</protein>
<evidence type="ECO:0000313" key="2">
    <source>
        <dbReference type="Proteomes" id="UP000030907"/>
    </source>
</evidence>
<evidence type="ECO:0000313" key="1">
    <source>
        <dbReference type="EMBL" id="AJA07468.1"/>
    </source>
</evidence>
<proteinExistence type="predicted"/>
<organism evidence="1 2">
    <name type="scientific">Sphingopyxis fribergensis</name>
    <dbReference type="NCBI Taxonomy" id="1515612"/>
    <lineage>
        <taxon>Bacteria</taxon>
        <taxon>Pseudomonadati</taxon>
        <taxon>Pseudomonadota</taxon>
        <taxon>Alphaproteobacteria</taxon>
        <taxon>Sphingomonadales</taxon>
        <taxon>Sphingomonadaceae</taxon>
        <taxon>Sphingopyxis</taxon>
    </lineage>
</organism>
<dbReference type="RefSeq" id="WP_039571431.1">
    <property type="nucleotide sequence ID" value="NZ_CP009122.1"/>
</dbReference>
<name>A0A0A7PE05_9SPHN</name>